<organism evidence="1 2">
    <name type="scientific">Azospirillum picis</name>
    <dbReference type="NCBI Taxonomy" id="488438"/>
    <lineage>
        <taxon>Bacteria</taxon>
        <taxon>Pseudomonadati</taxon>
        <taxon>Pseudomonadota</taxon>
        <taxon>Alphaproteobacteria</taxon>
        <taxon>Rhodospirillales</taxon>
        <taxon>Azospirillaceae</taxon>
        <taxon>Azospirillum</taxon>
    </lineage>
</organism>
<evidence type="ECO:0008006" key="3">
    <source>
        <dbReference type="Google" id="ProtNLM"/>
    </source>
</evidence>
<evidence type="ECO:0000313" key="2">
    <source>
        <dbReference type="Proteomes" id="UP001244552"/>
    </source>
</evidence>
<gene>
    <name evidence="1" type="ORF">QO018_000657</name>
</gene>
<dbReference type="RefSeq" id="WP_209978746.1">
    <property type="nucleotide sequence ID" value="NZ_JAGINO010000002.1"/>
</dbReference>
<dbReference type="EMBL" id="JAUSVU010000002">
    <property type="protein sequence ID" value="MDQ0531821.1"/>
    <property type="molecule type" value="Genomic_DNA"/>
</dbReference>
<comment type="caution">
    <text evidence="1">The sequence shown here is derived from an EMBL/GenBank/DDBJ whole genome shotgun (WGS) entry which is preliminary data.</text>
</comment>
<reference evidence="1 2" key="1">
    <citation type="submission" date="2023-07" db="EMBL/GenBank/DDBJ databases">
        <title>Genomic Encyclopedia of Type Strains, Phase IV (KMG-IV): sequencing the most valuable type-strain genomes for metagenomic binning, comparative biology and taxonomic classification.</title>
        <authorList>
            <person name="Goeker M."/>
        </authorList>
    </citation>
    <scope>NUCLEOTIDE SEQUENCE [LARGE SCALE GENOMIC DNA]</scope>
    <source>
        <strain evidence="1 2">DSM 19922</strain>
    </source>
</reference>
<accession>A0ABU0MEG0</accession>
<name>A0ABU0MEG0_9PROT</name>
<protein>
    <recommendedName>
        <fullName evidence="3">DNA primase/nucleoside triphosphatase C-terminal domain-containing protein</fullName>
    </recommendedName>
</protein>
<sequence>MTDTTDPVDGGALPALPQTHDPDLEAVYRLWIDIIREARMLGGRDAARRLWRSSPLPPLDAHSKGKDTPDWVDSFLSDCTEPAPGARLKAEALWTAYVAWCQPRGLEPITRKGLMMQLGRHGLRRQKASCIYFLNLRLRVQ</sequence>
<keyword evidence="2" id="KW-1185">Reference proteome</keyword>
<evidence type="ECO:0000313" key="1">
    <source>
        <dbReference type="EMBL" id="MDQ0531821.1"/>
    </source>
</evidence>
<proteinExistence type="predicted"/>
<dbReference type="Proteomes" id="UP001244552">
    <property type="component" value="Unassembled WGS sequence"/>
</dbReference>